<dbReference type="Pfam" id="PF02733">
    <property type="entry name" value="Dak1"/>
    <property type="match status" value="1"/>
</dbReference>
<dbReference type="InterPro" id="IPR050861">
    <property type="entry name" value="Dihydroxyacetone_Kinase"/>
</dbReference>
<accession>A0ABS6THJ3</accession>
<feature type="domain" description="DhaK" evidence="1">
    <location>
        <begin position="7"/>
        <end position="329"/>
    </location>
</feature>
<evidence type="ECO:0000313" key="2">
    <source>
        <dbReference type="EMBL" id="MBV7392352.1"/>
    </source>
</evidence>
<dbReference type="PANTHER" id="PTHR28629">
    <property type="entry name" value="TRIOKINASE/FMN CYCLASE"/>
    <property type="match status" value="1"/>
</dbReference>
<dbReference type="InterPro" id="IPR004006">
    <property type="entry name" value="DhaK_dom"/>
</dbReference>
<dbReference type="RefSeq" id="WP_218327563.1">
    <property type="nucleotide sequence ID" value="NZ_JAHUZB010000010.1"/>
</dbReference>
<dbReference type="Proteomes" id="UP000774130">
    <property type="component" value="Unassembled WGS sequence"/>
</dbReference>
<evidence type="ECO:0000313" key="3">
    <source>
        <dbReference type="Proteomes" id="UP000774130"/>
    </source>
</evidence>
<dbReference type="EMBL" id="JAHUZB010000010">
    <property type="protein sequence ID" value="MBV7392352.1"/>
    <property type="molecule type" value="Genomic_DNA"/>
</dbReference>
<keyword evidence="3" id="KW-1185">Reference proteome</keyword>
<reference evidence="2 3" key="1">
    <citation type="submission" date="2021-06" db="EMBL/GenBank/DDBJ databases">
        <title>Enterococcus alishanensis sp. nov., a novel lactic acid bacterium isolated from fresh coffee beans.</title>
        <authorList>
            <person name="Chen Y.-S."/>
        </authorList>
    </citation>
    <scope>NUCLEOTIDE SEQUENCE [LARGE SCALE GENOMIC DNA]</scope>
    <source>
        <strain evidence="2 3">ALS3</strain>
    </source>
</reference>
<keyword evidence="2" id="KW-0808">Transferase</keyword>
<name>A0ABS6THJ3_9ENTE</name>
<protein>
    <submittedName>
        <fullName evidence="2">Dihydroxyacetone kinase subunit DhaK</fullName>
    </submittedName>
</protein>
<organism evidence="2 3">
    <name type="scientific">Enterococcus alishanensis</name>
    <dbReference type="NCBI Taxonomy" id="1303817"/>
    <lineage>
        <taxon>Bacteria</taxon>
        <taxon>Bacillati</taxon>
        <taxon>Bacillota</taxon>
        <taxon>Bacilli</taxon>
        <taxon>Lactobacillales</taxon>
        <taxon>Enterococcaceae</taxon>
        <taxon>Enterococcus</taxon>
    </lineage>
</organism>
<evidence type="ECO:0000259" key="1">
    <source>
        <dbReference type="PROSITE" id="PS51481"/>
    </source>
</evidence>
<proteinExistence type="predicted"/>
<dbReference type="PROSITE" id="PS51481">
    <property type="entry name" value="DHAK"/>
    <property type="match status" value="1"/>
</dbReference>
<dbReference type="GO" id="GO:0016301">
    <property type="term" value="F:kinase activity"/>
    <property type="evidence" value="ECO:0007669"/>
    <property type="project" value="UniProtKB-KW"/>
</dbReference>
<sequence length="336" mass="36246">MKKIINTTETLIEDMLAGFLAAEKGQIIQSDNNPRVLYKKNKTPGKVGVVVGGGSGHEPLFFGLIGENFADSVAVGNIFTAPTPDTVLEAIKEADQGAGVICLFGNYAGDVLNFEVAAELAELEEIEVCNLPIIDDVASATYEKRTERRGIAGDLFVIKEVAAAASQGFSLERCHQLGQLANKRTLSIGVGIAPGTNPMNGKANFELAEDEIEFGLGIHGEPGLERMKLLPARELVEKMFVALEGELATYPEKEVIVCVNGLGSTTMMELYIINNEIQQLLSQKGLKTVDTVIGNICTTQEMAGFSITIQSLNQELAELYQVAADSPCFFKREVKQ</sequence>
<dbReference type="PANTHER" id="PTHR28629:SF4">
    <property type="entry name" value="TRIOKINASE_FMN CYCLASE"/>
    <property type="match status" value="1"/>
</dbReference>
<keyword evidence="2" id="KW-0418">Kinase</keyword>
<comment type="caution">
    <text evidence="2">The sequence shown here is derived from an EMBL/GenBank/DDBJ whole genome shotgun (WGS) entry which is preliminary data.</text>
</comment>
<gene>
    <name evidence="2" type="ORF">KUA55_16840</name>
</gene>